<dbReference type="PANTHER" id="PTHR14859">
    <property type="entry name" value="CALCOFLUOR WHITE HYPERSENSITIVE PROTEIN PRECURSOR"/>
    <property type="match status" value="1"/>
</dbReference>
<dbReference type="Proteomes" id="UP001432166">
    <property type="component" value="Chromosome"/>
</dbReference>
<dbReference type="InterPro" id="IPR036691">
    <property type="entry name" value="Endo/exonu/phosph_ase_sf"/>
</dbReference>
<proteinExistence type="predicted"/>
<name>A0ABZ1JPD7_9ACTN</name>
<dbReference type="InterPro" id="IPR005135">
    <property type="entry name" value="Endo/exonuclease/phosphatase"/>
</dbReference>
<organism evidence="2 3">
    <name type="scientific">Streptomyces tauricus</name>
    <dbReference type="NCBI Taxonomy" id="68274"/>
    <lineage>
        <taxon>Bacteria</taxon>
        <taxon>Bacillati</taxon>
        <taxon>Actinomycetota</taxon>
        <taxon>Actinomycetes</taxon>
        <taxon>Kitasatosporales</taxon>
        <taxon>Streptomycetaceae</taxon>
        <taxon>Streptomyces</taxon>
        <taxon>Streptomyces aurantiacus group</taxon>
    </lineage>
</organism>
<keyword evidence="3" id="KW-1185">Reference proteome</keyword>
<evidence type="ECO:0000313" key="2">
    <source>
        <dbReference type="EMBL" id="WTP53493.1"/>
    </source>
</evidence>
<dbReference type="Pfam" id="PF03372">
    <property type="entry name" value="Exo_endo_phos"/>
    <property type="match status" value="1"/>
</dbReference>
<keyword evidence="2" id="KW-0255">Endonuclease</keyword>
<dbReference type="GO" id="GO:0004519">
    <property type="term" value="F:endonuclease activity"/>
    <property type="evidence" value="ECO:0007669"/>
    <property type="project" value="UniProtKB-KW"/>
</dbReference>
<dbReference type="InterPro" id="IPR051916">
    <property type="entry name" value="GPI-anchor_lipid_remodeler"/>
</dbReference>
<feature type="domain" description="Endonuclease/exonuclease/phosphatase" evidence="1">
    <location>
        <begin position="9"/>
        <end position="256"/>
    </location>
</feature>
<sequence length="276" mass="30776">MAQSALRIVTYNTLNGGRERDGALHRLTAQLDMLREIKPDVLCLQEGKWWDETGGERVNMIAAALEMEARLAPSASHGCHLVTLVRPPRVRFLRFYPDVAEGTFHHTVSRADLKVEAAAEVLRVLHTHFDPFDPAGRAAEARWLTQYGDRNDTLLVGDLNSEAPGDPEPDTWDWLPATQYSRNRIQHPDGSYGGLDKRAMSALLAAGFVDPAADLQLEFAPTAGHWREGDRGHRSDYILRSKHLAWRVESYTVIDTPRTQGAADHLPVVACLRQAS</sequence>
<gene>
    <name evidence="2" type="ORF">OG288_37335</name>
</gene>
<accession>A0ABZ1JPD7</accession>
<evidence type="ECO:0000313" key="3">
    <source>
        <dbReference type="Proteomes" id="UP001432166"/>
    </source>
</evidence>
<dbReference type="Gene3D" id="3.60.10.10">
    <property type="entry name" value="Endonuclease/exonuclease/phosphatase"/>
    <property type="match status" value="1"/>
</dbReference>
<dbReference type="RefSeq" id="WP_328939279.1">
    <property type="nucleotide sequence ID" value="NZ_CP108133.1"/>
</dbReference>
<dbReference type="EMBL" id="CP108133">
    <property type="protein sequence ID" value="WTP53493.1"/>
    <property type="molecule type" value="Genomic_DNA"/>
</dbReference>
<reference evidence="2" key="1">
    <citation type="submission" date="2022-10" db="EMBL/GenBank/DDBJ databases">
        <title>The complete genomes of actinobacterial strains from the NBC collection.</title>
        <authorList>
            <person name="Joergensen T.S."/>
            <person name="Alvarez Arevalo M."/>
            <person name="Sterndorff E.B."/>
            <person name="Faurdal D."/>
            <person name="Vuksanovic O."/>
            <person name="Mourched A.-S."/>
            <person name="Charusanti P."/>
            <person name="Shaw S."/>
            <person name="Blin K."/>
            <person name="Weber T."/>
        </authorList>
    </citation>
    <scope>NUCLEOTIDE SEQUENCE</scope>
    <source>
        <strain evidence="2">NBC_00189</strain>
    </source>
</reference>
<dbReference type="SUPFAM" id="SSF56219">
    <property type="entry name" value="DNase I-like"/>
    <property type="match status" value="1"/>
</dbReference>
<dbReference type="PANTHER" id="PTHR14859:SF1">
    <property type="entry name" value="PGAP2-INTERACTING PROTEIN"/>
    <property type="match status" value="1"/>
</dbReference>
<keyword evidence="2" id="KW-0540">Nuclease</keyword>
<keyword evidence="2" id="KW-0378">Hydrolase</keyword>
<protein>
    <submittedName>
        <fullName evidence="2">Endonuclease/exonuclease/phosphatase family protein</fullName>
    </submittedName>
</protein>
<evidence type="ECO:0000259" key="1">
    <source>
        <dbReference type="Pfam" id="PF03372"/>
    </source>
</evidence>